<organism evidence="1 2">
    <name type="scientific">Cardiosporidium cionae</name>
    <dbReference type="NCBI Taxonomy" id="476202"/>
    <lineage>
        <taxon>Eukaryota</taxon>
        <taxon>Sar</taxon>
        <taxon>Alveolata</taxon>
        <taxon>Apicomplexa</taxon>
        <taxon>Aconoidasida</taxon>
        <taxon>Nephromycida</taxon>
        <taxon>Cardiosporidium</taxon>
    </lineage>
</organism>
<evidence type="ECO:0000313" key="2">
    <source>
        <dbReference type="Proteomes" id="UP000823046"/>
    </source>
</evidence>
<sequence length="216" mass="24306">MKLTEKLKQTECVLALFSYASFMYHSTAKGPFPLEEHIDNRAHLFCDYTIRWENLCPEIFLKQNINLGVLNNAGFGNANFDLMRVVGKTGDGGWILLGRSMYRDIHTIDTTGAITLAWWYLVSYDAIAFHGIPDTIGPLEDSFTYSFSGFKALVTRLASIDNFFFSPLKTLQRNIYQYILKPLGLPPPPVSLADSQRYPMAGNSSGFQEVRVVQSG</sequence>
<dbReference type="EMBL" id="JADAQX010000352">
    <property type="protein sequence ID" value="KAF8820570.1"/>
    <property type="molecule type" value="Genomic_DNA"/>
</dbReference>
<dbReference type="Proteomes" id="UP000823046">
    <property type="component" value="Unassembled WGS sequence"/>
</dbReference>
<protein>
    <submittedName>
        <fullName evidence="1">Uncharacterized protein</fullName>
    </submittedName>
</protein>
<proteinExistence type="predicted"/>
<evidence type="ECO:0000313" key="1">
    <source>
        <dbReference type="EMBL" id="KAF8820570.1"/>
    </source>
</evidence>
<reference evidence="1 2" key="1">
    <citation type="journal article" date="2020" name="bioRxiv">
        <title>Metabolic contributions of an alphaproteobacterial endosymbiont in the apicomplexan Cardiosporidium cionae.</title>
        <authorList>
            <person name="Hunter E.S."/>
            <person name="Paight C.J."/>
            <person name="Lane C.E."/>
        </authorList>
    </citation>
    <scope>NUCLEOTIDE SEQUENCE [LARGE SCALE GENOMIC DNA]</scope>
    <source>
        <strain evidence="1">ESH_2018</strain>
    </source>
</reference>
<comment type="caution">
    <text evidence="1">The sequence shown here is derived from an EMBL/GenBank/DDBJ whole genome shotgun (WGS) entry which is preliminary data.</text>
</comment>
<name>A0ABQ7JA84_9APIC</name>
<keyword evidence="2" id="KW-1185">Reference proteome</keyword>
<gene>
    <name evidence="1" type="ORF">IE077_003031</name>
</gene>
<accession>A0ABQ7JA84</accession>